<feature type="non-terminal residue" evidence="1">
    <location>
        <position position="62"/>
    </location>
</feature>
<name>A0A382TD98_9ZZZZ</name>
<organism evidence="1">
    <name type="scientific">marine metagenome</name>
    <dbReference type="NCBI Taxonomy" id="408172"/>
    <lineage>
        <taxon>unclassified sequences</taxon>
        <taxon>metagenomes</taxon>
        <taxon>ecological metagenomes</taxon>
    </lineage>
</organism>
<reference evidence="1" key="1">
    <citation type="submission" date="2018-05" db="EMBL/GenBank/DDBJ databases">
        <authorList>
            <person name="Lanie J.A."/>
            <person name="Ng W.-L."/>
            <person name="Kazmierczak K.M."/>
            <person name="Andrzejewski T.M."/>
            <person name="Davidsen T.M."/>
            <person name="Wayne K.J."/>
            <person name="Tettelin H."/>
            <person name="Glass J.I."/>
            <person name="Rusch D."/>
            <person name="Podicherti R."/>
            <person name="Tsui H.-C.T."/>
            <person name="Winkler M.E."/>
        </authorList>
    </citation>
    <scope>NUCLEOTIDE SEQUENCE</scope>
</reference>
<feature type="non-terminal residue" evidence="1">
    <location>
        <position position="1"/>
    </location>
</feature>
<protein>
    <submittedName>
        <fullName evidence="1">Uncharacterized protein</fullName>
    </submittedName>
</protein>
<dbReference type="AlphaFoldDB" id="A0A382TD98"/>
<proteinExistence type="predicted"/>
<accession>A0A382TD98</accession>
<dbReference type="EMBL" id="UINC01135757">
    <property type="protein sequence ID" value="SVD20100.1"/>
    <property type="molecule type" value="Genomic_DNA"/>
</dbReference>
<gene>
    <name evidence="1" type="ORF">METZ01_LOCUS372954</name>
</gene>
<evidence type="ECO:0000313" key="1">
    <source>
        <dbReference type="EMBL" id="SVD20100.1"/>
    </source>
</evidence>
<sequence>VSQVWFELFESVEVLPVGFGGSTDSVAQEHGDGHGTYATGIGCNLAGYWLDSGKIHIPYQSA</sequence>